<dbReference type="Proteomes" id="UP000321046">
    <property type="component" value="Unassembled WGS sequence"/>
</dbReference>
<proteinExistence type="predicted"/>
<dbReference type="OrthoDB" id="5500945at2"/>
<evidence type="ECO:0008006" key="3">
    <source>
        <dbReference type="Google" id="ProtNLM"/>
    </source>
</evidence>
<sequence length="212" mass="22568">MTRPTLTLIAALGASSLACGFLDEEIATITYEEGIPFDFEVNADALCPTDVDCDAEPQPAPEAVELDPIEFDIAVDIVEASGNDELQGIGQRLRSVEITSIDYEITDNSLNFEMPSIDIYVGPLDATSPEDDGTILLTTIPSTTAGEDASGRAPAVEENLEASSELFKSLQFAAIPSSQPRIEEGQPFPPRGTANVKLTINIKLVANPLDAI</sequence>
<accession>A0A5C6XQY5</accession>
<dbReference type="EMBL" id="VOSL01000025">
    <property type="protein sequence ID" value="TXD39905.1"/>
    <property type="molecule type" value="Genomic_DNA"/>
</dbReference>
<gene>
    <name evidence="1" type="ORF">FRC96_06440</name>
</gene>
<dbReference type="AlphaFoldDB" id="A0A5C6XQY5"/>
<reference evidence="1 2" key="1">
    <citation type="submission" date="2019-08" db="EMBL/GenBank/DDBJ databases">
        <title>Bradymonadales sp. TMQ2.</title>
        <authorList>
            <person name="Liang Q."/>
        </authorList>
    </citation>
    <scope>NUCLEOTIDE SEQUENCE [LARGE SCALE GENOMIC DNA]</scope>
    <source>
        <strain evidence="1 2">TMQ2</strain>
    </source>
</reference>
<protein>
    <recommendedName>
        <fullName evidence="3">Lipoprotein</fullName>
    </recommendedName>
</protein>
<comment type="caution">
    <text evidence="1">The sequence shown here is derived from an EMBL/GenBank/DDBJ whole genome shotgun (WGS) entry which is preliminary data.</text>
</comment>
<organism evidence="1 2">
    <name type="scientific">Lujinxingia vulgaris</name>
    <dbReference type="NCBI Taxonomy" id="2600176"/>
    <lineage>
        <taxon>Bacteria</taxon>
        <taxon>Deltaproteobacteria</taxon>
        <taxon>Bradymonadales</taxon>
        <taxon>Lujinxingiaceae</taxon>
        <taxon>Lujinxingia</taxon>
    </lineage>
</organism>
<name>A0A5C6XQY5_9DELT</name>
<dbReference type="PROSITE" id="PS51257">
    <property type="entry name" value="PROKAR_LIPOPROTEIN"/>
    <property type="match status" value="1"/>
</dbReference>
<evidence type="ECO:0000313" key="2">
    <source>
        <dbReference type="Proteomes" id="UP000321046"/>
    </source>
</evidence>
<dbReference type="RefSeq" id="WP_146973683.1">
    <property type="nucleotide sequence ID" value="NZ_VOSL01000025.1"/>
</dbReference>
<evidence type="ECO:0000313" key="1">
    <source>
        <dbReference type="EMBL" id="TXD39905.1"/>
    </source>
</evidence>